<evidence type="ECO:0000313" key="3">
    <source>
        <dbReference type="Proteomes" id="UP001652625"/>
    </source>
</evidence>
<dbReference type="PANTHER" id="PTHR45749:SF23">
    <property type="entry name" value="ZINC FINGER MYM-TYPE PROTEIN 1-LIKE"/>
    <property type="match status" value="1"/>
</dbReference>
<dbReference type="RefSeq" id="XP_065668155.1">
    <property type="nucleotide sequence ID" value="XM_065812083.1"/>
</dbReference>
<accession>A0ABM4D1M4</accession>
<dbReference type="GeneID" id="136088378"/>
<dbReference type="InterPro" id="IPR006580">
    <property type="entry name" value="Znf_TTF"/>
</dbReference>
<feature type="compositionally biased region" description="Polar residues" evidence="1">
    <location>
        <begin position="84"/>
        <end position="98"/>
    </location>
</feature>
<gene>
    <name evidence="4" type="primary">LOC136088378</name>
</gene>
<evidence type="ECO:0000313" key="4">
    <source>
        <dbReference type="RefSeq" id="XP_065668155.1"/>
    </source>
</evidence>
<feature type="domain" description="TTF-type" evidence="2">
    <location>
        <begin position="156"/>
        <end position="245"/>
    </location>
</feature>
<organism evidence="3 4">
    <name type="scientific">Hydra vulgaris</name>
    <name type="common">Hydra</name>
    <name type="synonym">Hydra attenuata</name>
    <dbReference type="NCBI Taxonomy" id="6087"/>
    <lineage>
        <taxon>Eukaryota</taxon>
        <taxon>Metazoa</taxon>
        <taxon>Cnidaria</taxon>
        <taxon>Hydrozoa</taxon>
        <taxon>Hydroidolina</taxon>
        <taxon>Anthoathecata</taxon>
        <taxon>Aplanulata</taxon>
        <taxon>Hydridae</taxon>
        <taxon>Hydra</taxon>
    </lineage>
</organism>
<dbReference type="SUPFAM" id="SSF53098">
    <property type="entry name" value="Ribonuclease H-like"/>
    <property type="match status" value="1"/>
</dbReference>
<evidence type="ECO:0000259" key="2">
    <source>
        <dbReference type="SMART" id="SM00597"/>
    </source>
</evidence>
<keyword evidence="3" id="KW-1185">Reference proteome</keyword>
<dbReference type="PANTHER" id="PTHR45749">
    <property type="match status" value="1"/>
</dbReference>
<feature type="region of interest" description="Disordered" evidence="1">
    <location>
        <begin position="84"/>
        <end position="126"/>
    </location>
</feature>
<sequence length="685" mass="78024">MRCNLIFCSASIIFIAFYELPKGKYLTNAEKIQINLYRGSEISPALSIQEIGRKIGRSDHVVRNYIAKENEGSPSEIESVVLSKKTSSQVSHNNTRNINDLHKAGSSDVPLSNNEENEEALSEIESKKTSSQVSFNKTGNINLDIDVLHKPDSSDIPGYLNKDWFKTVLVNGETCQRDYLSYSETNGSVYCILCYLFENQTVFSKKGFSNWKYPEKLIKHENSEGHKICVYIMKQRATDLGRTDTIITRQLKIETNYWINVLTRVCSVVKSLASHGLPFRGTEEKYGSSVANSGNFIMAMELVAEYDPILSQHISKYGNPGKGNTSYLSFYTYEQFISIMSEKVLETIIKEVKAATYFSISIDSTPDITHIDQLSFIIRYVLPNGEPAERFIGFIDDAGHKAESLTDAIFSILKKYDLNVCFLRGQSYDNAKNMSGIYSGVQARIKDVISLADFVPISAYSLNLIGMCAADCCEEGNNFFSFIQNLYVYFSSSTYRWSLFKKYNNSTLKSLSDTRWSARDDACHSLKTNWAGVKKALLDLKHDKLQKPLTRSEAEGLLRQLNRLETSFMTEFWNDVLHTFNKTSKLLQSVQIDLSTVVELYNSLVAYVKSVREMFKSYEDAAKEKFIDCNKIPEFENKQRKRKKHFDESNDPGHAFDSQNNFKINTFYVICDNLTVELNKKKICL</sequence>
<evidence type="ECO:0000256" key="1">
    <source>
        <dbReference type="SAM" id="MobiDB-lite"/>
    </source>
</evidence>
<proteinExistence type="predicted"/>
<dbReference type="SMART" id="SM00597">
    <property type="entry name" value="ZnF_TTF"/>
    <property type="match status" value="1"/>
</dbReference>
<dbReference type="Gene3D" id="1.10.10.60">
    <property type="entry name" value="Homeodomain-like"/>
    <property type="match status" value="1"/>
</dbReference>
<dbReference type="Proteomes" id="UP001652625">
    <property type="component" value="Chromosome 12"/>
</dbReference>
<dbReference type="Pfam" id="PF14291">
    <property type="entry name" value="DUF4371"/>
    <property type="match status" value="1"/>
</dbReference>
<name>A0ABM4D1M4_HYDVU</name>
<protein>
    <submittedName>
        <fullName evidence="4">Zinc finger MYM-type protein 1-like</fullName>
    </submittedName>
</protein>
<dbReference type="InterPro" id="IPR012337">
    <property type="entry name" value="RNaseH-like_sf"/>
</dbReference>
<reference evidence="4" key="1">
    <citation type="submission" date="2025-08" db="UniProtKB">
        <authorList>
            <consortium name="RefSeq"/>
        </authorList>
    </citation>
    <scope>IDENTIFICATION</scope>
</reference>
<dbReference type="InterPro" id="IPR025398">
    <property type="entry name" value="DUF4371"/>
</dbReference>